<feature type="compositionally biased region" description="Low complexity" evidence="2">
    <location>
        <begin position="269"/>
        <end position="322"/>
    </location>
</feature>
<keyword evidence="6" id="KW-1185">Reference proteome</keyword>
<sequence>MHKTSLMAVLAVAALTTITLPAGALAEPVAEAAAETPLTGKTVFLDPGHQGTAHTENLSRQVDDGRGGKKDCQTTGMTSRGGVAEHTINWDVSQLVKTSLETLGAKVVLSRQDDSGWGGCVDERARAANDSGADLAISIHADSTTAEADATKRGFHMIVPELPVPDPAVDKVQSGAGLQASRQMRDVYVKNGFTPANYAGVVEGLQTRGDVAGPALTTVPLVFVEMGNGSNPEDSAVLDTIDGRLKHAIAITTGAVNFLMDGGTVASTPATGASTTTSTTTPAAPASTTTPAAPATTTTAVEPTTPPATTTTKPARPSTTTPEKAAPADSGLSEVLVMLQPLLEQLGLGGFTGLATDENLGLVSKLLSGLLEALTAQGAQG</sequence>
<proteinExistence type="predicted"/>
<dbReference type="GO" id="GO:0008745">
    <property type="term" value="F:N-acetylmuramoyl-L-alanine amidase activity"/>
    <property type="evidence" value="ECO:0007669"/>
    <property type="project" value="UniProtKB-EC"/>
</dbReference>
<feature type="domain" description="MurNAc-LAA" evidence="4">
    <location>
        <begin position="125"/>
        <end position="256"/>
    </location>
</feature>
<dbReference type="SUPFAM" id="SSF53187">
    <property type="entry name" value="Zn-dependent exopeptidases"/>
    <property type="match status" value="1"/>
</dbReference>
<dbReference type="PANTHER" id="PTHR30404:SF0">
    <property type="entry name" value="N-ACETYLMURAMOYL-L-ALANINE AMIDASE AMIC"/>
    <property type="match status" value="1"/>
</dbReference>
<name>A0ABW2RUF1_9NOCA</name>
<dbReference type="Proteomes" id="UP001596484">
    <property type="component" value="Unassembled WGS sequence"/>
</dbReference>
<keyword evidence="3" id="KW-0732">Signal</keyword>
<dbReference type="PANTHER" id="PTHR30404">
    <property type="entry name" value="N-ACETYLMURAMOYL-L-ALANINE AMIDASE"/>
    <property type="match status" value="1"/>
</dbReference>
<reference evidence="6" key="1">
    <citation type="journal article" date="2019" name="Int. J. Syst. Evol. Microbiol.">
        <title>The Global Catalogue of Microorganisms (GCM) 10K type strain sequencing project: providing services to taxonomists for standard genome sequencing and annotation.</title>
        <authorList>
            <consortium name="The Broad Institute Genomics Platform"/>
            <consortium name="The Broad Institute Genome Sequencing Center for Infectious Disease"/>
            <person name="Wu L."/>
            <person name="Ma J."/>
        </authorList>
    </citation>
    <scope>NUCLEOTIDE SEQUENCE [LARGE SCALE GENOMIC DNA]</scope>
    <source>
        <strain evidence="6">ICMP 19430</strain>
    </source>
</reference>
<gene>
    <name evidence="5" type="ORF">ACFQS9_05920</name>
</gene>
<dbReference type="EMBL" id="JBHTCS010000009">
    <property type="protein sequence ID" value="MFC7447425.1"/>
    <property type="molecule type" value="Genomic_DNA"/>
</dbReference>
<accession>A0ABW2RUF1</accession>
<organism evidence="5 6">
    <name type="scientific">Rhodococcus daqingensis</name>
    <dbReference type="NCBI Taxonomy" id="2479363"/>
    <lineage>
        <taxon>Bacteria</taxon>
        <taxon>Bacillati</taxon>
        <taxon>Actinomycetota</taxon>
        <taxon>Actinomycetes</taxon>
        <taxon>Mycobacteriales</taxon>
        <taxon>Nocardiaceae</taxon>
        <taxon>Rhodococcus</taxon>
    </lineage>
</organism>
<dbReference type="Gene3D" id="3.40.630.40">
    <property type="entry name" value="Zn-dependent exopeptidases"/>
    <property type="match status" value="1"/>
</dbReference>
<dbReference type="InterPro" id="IPR050695">
    <property type="entry name" value="N-acetylmuramoyl_amidase_3"/>
</dbReference>
<dbReference type="RefSeq" id="WP_378402488.1">
    <property type="nucleotide sequence ID" value="NZ_JBHTCS010000009.1"/>
</dbReference>
<feature type="compositionally biased region" description="Basic and acidic residues" evidence="2">
    <location>
        <begin position="61"/>
        <end position="72"/>
    </location>
</feature>
<evidence type="ECO:0000256" key="3">
    <source>
        <dbReference type="SAM" id="SignalP"/>
    </source>
</evidence>
<feature type="region of interest" description="Disordered" evidence="2">
    <location>
        <begin position="48"/>
        <end position="80"/>
    </location>
</feature>
<evidence type="ECO:0000259" key="4">
    <source>
        <dbReference type="SMART" id="SM00646"/>
    </source>
</evidence>
<evidence type="ECO:0000313" key="6">
    <source>
        <dbReference type="Proteomes" id="UP001596484"/>
    </source>
</evidence>
<dbReference type="CDD" id="cd02696">
    <property type="entry name" value="MurNAc-LAA"/>
    <property type="match status" value="1"/>
</dbReference>
<feature type="region of interest" description="Disordered" evidence="2">
    <location>
        <begin position="269"/>
        <end position="329"/>
    </location>
</feature>
<keyword evidence="1 5" id="KW-0378">Hydrolase</keyword>
<dbReference type="Pfam" id="PF01520">
    <property type="entry name" value="Amidase_3"/>
    <property type="match status" value="1"/>
</dbReference>
<dbReference type="InterPro" id="IPR002508">
    <property type="entry name" value="MurNAc-LAA_cat"/>
</dbReference>
<protein>
    <submittedName>
        <fullName evidence="5">N-acetylmuramoyl-L-alanine amidase</fullName>
        <ecNumber evidence="5">3.5.1.28</ecNumber>
    </submittedName>
</protein>
<evidence type="ECO:0000313" key="5">
    <source>
        <dbReference type="EMBL" id="MFC7447425.1"/>
    </source>
</evidence>
<dbReference type="EC" id="3.5.1.28" evidence="5"/>
<feature type="chain" id="PRO_5046911708" evidence="3">
    <location>
        <begin position="27"/>
        <end position="381"/>
    </location>
</feature>
<dbReference type="SMART" id="SM00646">
    <property type="entry name" value="Ami_3"/>
    <property type="match status" value="1"/>
</dbReference>
<feature type="signal peptide" evidence="3">
    <location>
        <begin position="1"/>
        <end position="26"/>
    </location>
</feature>
<comment type="caution">
    <text evidence="5">The sequence shown here is derived from an EMBL/GenBank/DDBJ whole genome shotgun (WGS) entry which is preliminary data.</text>
</comment>
<evidence type="ECO:0000256" key="1">
    <source>
        <dbReference type="ARBA" id="ARBA00022801"/>
    </source>
</evidence>
<evidence type="ECO:0000256" key="2">
    <source>
        <dbReference type="SAM" id="MobiDB-lite"/>
    </source>
</evidence>